<feature type="region of interest" description="Disordered" evidence="6">
    <location>
        <begin position="953"/>
        <end position="977"/>
    </location>
</feature>
<dbReference type="SUPFAM" id="SSF57850">
    <property type="entry name" value="RING/U-box"/>
    <property type="match status" value="1"/>
</dbReference>
<dbReference type="InterPro" id="IPR001841">
    <property type="entry name" value="Znf_RING"/>
</dbReference>
<dbReference type="InterPro" id="IPR050496">
    <property type="entry name" value="SNF2_RAD54_helicase_repair"/>
</dbReference>
<evidence type="ECO:0000259" key="9">
    <source>
        <dbReference type="PROSITE" id="PS51192"/>
    </source>
</evidence>
<dbReference type="SMART" id="SM00490">
    <property type="entry name" value="HELICc"/>
    <property type="match status" value="1"/>
</dbReference>
<keyword evidence="3" id="KW-0378">Hydrolase</keyword>
<dbReference type="InterPro" id="IPR001650">
    <property type="entry name" value="Helicase_C-like"/>
</dbReference>
<dbReference type="GO" id="GO:0015616">
    <property type="term" value="F:DNA translocase activity"/>
    <property type="evidence" value="ECO:0007669"/>
    <property type="project" value="TreeGrafter"/>
</dbReference>
<feature type="region of interest" description="Disordered" evidence="6">
    <location>
        <begin position="1005"/>
        <end position="1086"/>
    </location>
</feature>
<feature type="compositionally biased region" description="Basic residues" evidence="6">
    <location>
        <begin position="1028"/>
        <end position="1037"/>
    </location>
</feature>
<evidence type="ECO:0000256" key="4">
    <source>
        <dbReference type="ARBA" id="ARBA00022833"/>
    </source>
</evidence>
<dbReference type="Gene3D" id="3.40.50.10810">
    <property type="entry name" value="Tandem AAA-ATPase domain"/>
    <property type="match status" value="1"/>
</dbReference>
<evidence type="ECO:0000259" key="7">
    <source>
        <dbReference type="PROSITE" id="PS50089"/>
    </source>
</evidence>
<feature type="domain" description="RanBP2-type" evidence="8">
    <location>
        <begin position="251"/>
        <end position="284"/>
    </location>
</feature>
<proteinExistence type="predicted"/>
<feature type="domain" description="RanBP2-type" evidence="8">
    <location>
        <begin position="294"/>
        <end position="323"/>
    </location>
</feature>
<keyword evidence="2 5" id="KW-0863">Zinc-finger</keyword>
<organism evidence="11">
    <name type="scientific">Eutreptiella gymnastica</name>
    <dbReference type="NCBI Taxonomy" id="73025"/>
    <lineage>
        <taxon>Eukaryota</taxon>
        <taxon>Discoba</taxon>
        <taxon>Euglenozoa</taxon>
        <taxon>Euglenida</taxon>
        <taxon>Spirocuta</taxon>
        <taxon>Euglenophyceae</taxon>
        <taxon>Eutreptiales</taxon>
        <taxon>Eutreptiaceae</taxon>
        <taxon>Eutreptiella</taxon>
    </lineage>
</organism>
<keyword evidence="4" id="KW-0862">Zinc</keyword>
<dbReference type="Gene3D" id="4.10.1060.10">
    <property type="entry name" value="Zinc finger, RanBP2-type"/>
    <property type="match status" value="2"/>
</dbReference>
<protein>
    <recommendedName>
        <fullName evidence="12">RanBP-type and C3HC4-type zinc finger-containing protein 1</fullName>
    </recommendedName>
</protein>
<feature type="domain" description="RING-type" evidence="7">
    <location>
        <begin position="21"/>
        <end position="59"/>
    </location>
</feature>
<dbReference type="GO" id="GO:0016787">
    <property type="term" value="F:hydrolase activity"/>
    <property type="evidence" value="ECO:0007669"/>
    <property type="project" value="UniProtKB-KW"/>
</dbReference>
<feature type="region of interest" description="Disordered" evidence="6">
    <location>
        <begin position="150"/>
        <end position="169"/>
    </location>
</feature>
<dbReference type="InterPro" id="IPR000330">
    <property type="entry name" value="SNF2_N"/>
</dbReference>
<dbReference type="PROSITE" id="PS50199">
    <property type="entry name" value="ZF_RANBP2_2"/>
    <property type="match status" value="4"/>
</dbReference>
<keyword evidence="1" id="KW-0479">Metal-binding</keyword>
<dbReference type="SUPFAM" id="SSF52540">
    <property type="entry name" value="P-loop containing nucleoside triphosphate hydrolases"/>
    <property type="match status" value="2"/>
</dbReference>
<evidence type="ECO:0000256" key="6">
    <source>
        <dbReference type="SAM" id="MobiDB-lite"/>
    </source>
</evidence>
<feature type="domain" description="Helicase ATP-binding" evidence="9">
    <location>
        <begin position="371"/>
        <end position="537"/>
    </location>
</feature>
<feature type="domain" description="RanBP2-type" evidence="8">
    <location>
        <begin position="214"/>
        <end position="245"/>
    </location>
</feature>
<feature type="domain" description="Helicase C-terminal" evidence="10">
    <location>
        <begin position="732"/>
        <end position="887"/>
    </location>
</feature>
<evidence type="ECO:0000256" key="2">
    <source>
        <dbReference type="ARBA" id="ARBA00022771"/>
    </source>
</evidence>
<dbReference type="PROSITE" id="PS51192">
    <property type="entry name" value="HELICASE_ATP_BIND_1"/>
    <property type="match status" value="1"/>
</dbReference>
<evidence type="ECO:0000259" key="8">
    <source>
        <dbReference type="PROSITE" id="PS50199"/>
    </source>
</evidence>
<feature type="compositionally biased region" description="Basic and acidic residues" evidence="6">
    <location>
        <begin position="955"/>
        <end position="967"/>
    </location>
</feature>
<dbReference type="CDD" id="cd18793">
    <property type="entry name" value="SF2_C_SNF"/>
    <property type="match status" value="1"/>
</dbReference>
<dbReference type="GO" id="GO:0005524">
    <property type="term" value="F:ATP binding"/>
    <property type="evidence" value="ECO:0007669"/>
    <property type="project" value="InterPro"/>
</dbReference>
<dbReference type="GO" id="GO:0008270">
    <property type="term" value="F:zinc ion binding"/>
    <property type="evidence" value="ECO:0007669"/>
    <property type="project" value="UniProtKB-KW"/>
</dbReference>
<sequence length="1140" mass="128001">MGHEDDLFVGLTEKDAYEYTCPICHLILEDPVSCLGTHYFCKTCLSGWMTKSDVCPLDRTCVLKEETIRVEWRVAAKIKDLRVRCPCKRQGSLDSPSSGPNSTGSARCSWEGRLEDLPHHTESCAVVGCPHCETRLFTSELPRHVQNCRQRMEERKRRPQHGSQSLAHSLTKSEFADEDLGQKHENGCQARPRKRQKYGGDAPYPVPLPGLEGVQGAAQWACTACTLLNDEAVERCGACGALRAPVLSGGEEGQAVAQWVCAACTLRNDEAAEQCGACDGPRSAALPVLEEAQRVAQWQCTDCTLLNDVAAELCGACSARRPTMQVGDWHFVDGRYTLYVSETDRDRPFVLEADVFNRLYNHQRDGVQWLWERYRVGSGGLLGDDMGLGKTIQIISFLEGMLHARRIKHALVLVPKSVLENWVKEFTQWAPTLSVHRLGTEASADKRKRVLEKLYRTGGVCLMNDSLLGTTVQLFEESPITWDYVVLDEGHRIKNPSIQMSKNVRKIKTENRVLLSGTPLQNNLDELWALFNFVSKGRILGSRAEFKRSWADPIARSHERDATDAEKELGEALGSELRDMYQPYFLRRDKQIVLDQSGQAQSSSSAGPQAAVPVLSAVKYDFVVWLTMTPVQLDIYRKLLDTTFFKDTMEQLGARATPQTYNALLMLQQVCNHPWLLLKEDFHSSLTQAQLQGADHKLEVPIRDGTGKTATNHPPVRCCMLSDCSKLVFTCELLALLKRQGHRVLVFSRSVKMLDIVQMWLERQDMRHSRLDGSVKQPAERQQIVDRFNANPKIFCCLLTSQVGGVGLTLTGADRVLILDPSWNPANDNQAVDRAFRIGQTRDVVVYRLITCGTVEEKMYRRQVFKQGLALQAMGTDDVIRHFTKMELRQMFQLGVTDYSETAYQLNHLNQDAMQYSDAVLVHMDKLHDLPEMTNYSDHGLAFDQKQYIGTSAEAQREAAENRKRLEMTSVDDPDQEIKAASQWKCRSCTLLNDLTDGQCVACSTRRSQSPAGDGNSWKQRQDPNHGPKTKLPRRAVKSSSSNASGEERSQGRFRTGERVIEDLSSDSDSTGRWAAGDVSSDSENEEVVDVDEAIASWSFPLGQSSSSTSTSDSWGWRNVRLHPDPSEDYITRAQGQWYI</sequence>
<dbReference type="PANTHER" id="PTHR45629">
    <property type="entry name" value="SNF2/RAD54 FAMILY MEMBER"/>
    <property type="match status" value="1"/>
</dbReference>
<dbReference type="PROSITE" id="PS50089">
    <property type="entry name" value="ZF_RING_2"/>
    <property type="match status" value="1"/>
</dbReference>
<dbReference type="InterPro" id="IPR049730">
    <property type="entry name" value="SNF2/RAD54-like_C"/>
</dbReference>
<dbReference type="AlphaFoldDB" id="A0A7S1IQI0"/>
<dbReference type="InterPro" id="IPR013083">
    <property type="entry name" value="Znf_RING/FYVE/PHD"/>
</dbReference>
<evidence type="ECO:0000313" key="11">
    <source>
        <dbReference type="EMBL" id="CAD9019435.1"/>
    </source>
</evidence>
<dbReference type="InterPro" id="IPR027417">
    <property type="entry name" value="P-loop_NTPase"/>
</dbReference>
<dbReference type="SUPFAM" id="SSF90209">
    <property type="entry name" value="Ran binding protein zinc finger-like"/>
    <property type="match status" value="2"/>
</dbReference>
<dbReference type="InterPro" id="IPR038718">
    <property type="entry name" value="SNF2-like_sf"/>
</dbReference>
<feature type="domain" description="RanBP2-type" evidence="8">
    <location>
        <begin position="979"/>
        <end position="1009"/>
    </location>
</feature>
<gene>
    <name evidence="11" type="ORF">EGYM00392_LOCUS30549</name>
</gene>
<dbReference type="InterPro" id="IPR036443">
    <property type="entry name" value="Znf_RanBP2_sf"/>
</dbReference>
<dbReference type="PANTHER" id="PTHR45629:SF7">
    <property type="entry name" value="DNA EXCISION REPAIR PROTEIN ERCC-6-RELATED"/>
    <property type="match status" value="1"/>
</dbReference>
<evidence type="ECO:0000256" key="1">
    <source>
        <dbReference type="ARBA" id="ARBA00022723"/>
    </source>
</evidence>
<feature type="region of interest" description="Disordered" evidence="6">
    <location>
        <begin position="182"/>
        <end position="203"/>
    </location>
</feature>
<dbReference type="Gene3D" id="3.30.40.10">
    <property type="entry name" value="Zinc/RING finger domain, C3HC4 (zinc finger)"/>
    <property type="match status" value="1"/>
</dbReference>
<dbReference type="SMART" id="SM00487">
    <property type="entry name" value="DEXDc"/>
    <property type="match status" value="1"/>
</dbReference>
<dbReference type="Pfam" id="PF00271">
    <property type="entry name" value="Helicase_C"/>
    <property type="match status" value="1"/>
</dbReference>
<evidence type="ECO:0000256" key="3">
    <source>
        <dbReference type="ARBA" id="ARBA00022801"/>
    </source>
</evidence>
<dbReference type="PROSITE" id="PS01358">
    <property type="entry name" value="ZF_RANBP2_1"/>
    <property type="match status" value="4"/>
</dbReference>
<dbReference type="InterPro" id="IPR001876">
    <property type="entry name" value="Znf_RanBP2"/>
</dbReference>
<dbReference type="SMART" id="SM00547">
    <property type="entry name" value="ZnF_RBZ"/>
    <property type="match status" value="4"/>
</dbReference>
<dbReference type="Gene3D" id="3.40.50.300">
    <property type="entry name" value="P-loop containing nucleotide triphosphate hydrolases"/>
    <property type="match status" value="1"/>
</dbReference>
<reference evidence="11" key="1">
    <citation type="submission" date="2021-01" db="EMBL/GenBank/DDBJ databases">
        <authorList>
            <person name="Corre E."/>
            <person name="Pelletier E."/>
            <person name="Niang G."/>
            <person name="Scheremetjew M."/>
            <person name="Finn R."/>
            <person name="Kale V."/>
            <person name="Holt S."/>
            <person name="Cochrane G."/>
            <person name="Meng A."/>
            <person name="Brown T."/>
            <person name="Cohen L."/>
        </authorList>
    </citation>
    <scope>NUCLEOTIDE SEQUENCE</scope>
    <source>
        <strain evidence="11">NIES-381</strain>
    </source>
</reference>
<dbReference type="Gene3D" id="2.30.30.380">
    <property type="entry name" value="Zn-finger domain of Sec23/24"/>
    <property type="match status" value="1"/>
</dbReference>
<dbReference type="EMBL" id="HBGA01082037">
    <property type="protein sequence ID" value="CAD9019435.1"/>
    <property type="molecule type" value="Transcribed_RNA"/>
</dbReference>
<dbReference type="PROSITE" id="PS51194">
    <property type="entry name" value="HELICASE_CTER"/>
    <property type="match status" value="1"/>
</dbReference>
<dbReference type="Pfam" id="PF00176">
    <property type="entry name" value="SNF2-rel_dom"/>
    <property type="match status" value="1"/>
</dbReference>
<evidence type="ECO:0008006" key="12">
    <source>
        <dbReference type="Google" id="ProtNLM"/>
    </source>
</evidence>
<accession>A0A7S1IQI0</accession>
<feature type="compositionally biased region" description="Basic and acidic residues" evidence="6">
    <location>
        <begin position="1046"/>
        <end position="1062"/>
    </location>
</feature>
<dbReference type="Pfam" id="PF00641">
    <property type="entry name" value="Zn_ribbon_RanBP"/>
    <property type="match status" value="2"/>
</dbReference>
<evidence type="ECO:0000256" key="5">
    <source>
        <dbReference type="PROSITE-ProRule" id="PRU00322"/>
    </source>
</evidence>
<name>A0A7S1IQI0_9EUGL</name>
<dbReference type="InterPro" id="IPR014001">
    <property type="entry name" value="Helicase_ATP-bd"/>
</dbReference>
<evidence type="ECO:0000259" key="10">
    <source>
        <dbReference type="PROSITE" id="PS51194"/>
    </source>
</evidence>